<dbReference type="PANTHER" id="PTHR30481:SF3">
    <property type="entry name" value="DNA ADENINE METHYLASE"/>
    <property type="match status" value="1"/>
</dbReference>
<name>A0A411WMF4_9GAMM</name>
<dbReference type="Proteomes" id="UP000293154">
    <property type="component" value="Chromosome"/>
</dbReference>
<dbReference type="InterPro" id="IPR012263">
    <property type="entry name" value="M_m6A_EcoRV"/>
</dbReference>
<evidence type="ECO:0000256" key="5">
    <source>
        <dbReference type="ARBA" id="ARBA00022691"/>
    </source>
</evidence>
<evidence type="ECO:0000256" key="8">
    <source>
        <dbReference type="RuleBase" id="RU361257"/>
    </source>
</evidence>
<dbReference type="PROSITE" id="PS00092">
    <property type="entry name" value="N6_MTASE"/>
    <property type="match status" value="1"/>
</dbReference>
<dbReference type="NCBIfam" id="TIGR00571">
    <property type="entry name" value="dam"/>
    <property type="match status" value="1"/>
</dbReference>
<keyword evidence="5 8" id="KW-0949">S-adenosyl-L-methionine</keyword>
<evidence type="ECO:0000256" key="2">
    <source>
        <dbReference type="ARBA" id="ARBA00011900"/>
    </source>
</evidence>
<dbReference type="OrthoDB" id="9805629at2"/>
<dbReference type="RefSeq" id="WP_130592295.1">
    <property type="nucleotide sequence ID" value="NZ_CP034752.1"/>
</dbReference>
<dbReference type="GO" id="GO:0032259">
    <property type="term" value="P:methylation"/>
    <property type="evidence" value="ECO:0007669"/>
    <property type="project" value="UniProtKB-KW"/>
</dbReference>
<gene>
    <name evidence="9" type="ORF">EKN56_13710</name>
</gene>
<dbReference type="GO" id="GO:1904047">
    <property type="term" value="F:S-adenosyl-L-methionine binding"/>
    <property type="evidence" value="ECO:0007669"/>
    <property type="project" value="TreeGrafter"/>
</dbReference>
<dbReference type="Gene3D" id="1.10.1020.10">
    <property type="entry name" value="Adenine-specific Methyltransferase, Domain 2"/>
    <property type="match status" value="1"/>
</dbReference>
<dbReference type="AlphaFoldDB" id="A0A411WMF4"/>
<comment type="similarity">
    <text evidence="1 8">Belongs to the N(4)/N(6)-methyltransferase family.</text>
</comment>
<evidence type="ECO:0000256" key="4">
    <source>
        <dbReference type="ARBA" id="ARBA00022679"/>
    </source>
</evidence>
<sequence length="284" mass="31961">MNRSFLKWQGGKGTVIDEIKKHLPTGKRLIEPFVGAGNVFINTDYNEYILNDINPDLMGAYYYLKLNHISFMQRLAQLFIEGADQTGYLSSRKIFNSGRRCGKNFERAVLFVYLNRHCFNGVCRYNQQGDFNVPFGDSKKAYFPDSEMLSFAEKLTNASLCSTDFEEVIAIAKNGDVIYCDPPYLPASKTASFTTYHTKPFTTEDHQRLNAALIAAAERGASVVLSNSNTTETREIYPDFIFFEIDARRSSAAKAGSRKSVKELIGVLPRPHAVLLDQAGDRMI</sequence>
<dbReference type="GO" id="GO:0043565">
    <property type="term" value="F:sequence-specific DNA binding"/>
    <property type="evidence" value="ECO:0007669"/>
    <property type="project" value="TreeGrafter"/>
</dbReference>
<evidence type="ECO:0000256" key="1">
    <source>
        <dbReference type="ARBA" id="ARBA00006594"/>
    </source>
</evidence>
<organism evidence="9 10">
    <name type="scientific">Limnobaculum zhutongyuii</name>
    <dbReference type="NCBI Taxonomy" id="2498113"/>
    <lineage>
        <taxon>Bacteria</taxon>
        <taxon>Pseudomonadati</taxon>
        <taxon>Pseudomonadota</taxon>
        <taxon>Gammaproteobacteria</taxon>
        <taxon>Enterobacterales</taxon>
        <taxon>Budviciaceae</taxon>
        <taxon>Limnobaculum</taxon>
    </lineage>
</organism>
<accession>A0A411WMF4</accession>
<dbReference type="InterPro" id="IPR023095">
    <property type="entry name" value="Ade_MeTrfase_dom_2"/>
</dbReference>
<proteinExistence type="inferred from homology"/>
<dbReference type="PANTHER" id="PTHR30481">
    <property type="entry name" value="DNA ADENINE METHYLASE"/>
    <property type="match status" value="1"/>
</dbReference>
<dbReference type="EC" id="2.1.1.72" evidence="2 8"/>
<dbReference type="GO" id="GO:0009307">
    <property type="term" value="P:DNA restriction-modification system"/>
    <property type="evidence" value="ECO:0007669"/>
    <property type="project" value="InterPro"/>
</dbReference>
<evidence type="ECO:0000313" key="10">
    <source>
        <dbReference type="Proteomes" id="UP000293154"/>
    </source>
</evidence>
<dbReference type="GO" id="GO:0009007">
    <property type="term" value="F:site-specific DNA-methyltransferase (adenine-specific) activity"/>
    <property type="evidence" value="ECO:0007669"/>
    <property type="project" value="UniProtKB-UniRule"/>
</dbReference>
<evidence type="ECO:0000256" key="6">
    <source>
        <dbReference type="ARBA" id="ARBA00047942"/>
    </source>
</evidence>
<keyword evidence="4 8" id="KW-0808">Transferase</keyword>
<dbReference type="SUPFAM" id="SSF53335">
    <property type="entry name" value="S-adenosyl-L-methionine-dependent methyltransferases"/>
    <property type="match status" value="1"/>
</dbReference>
<evidence type="ECO:0000256" key="3">
    <source>
        <dbReference type="ARBA" id="ARBA00022603"/>
    </source>
</evidence>
<feature type="binding site" evidence="7">
    <location>
        <position position="181"/>
    </location>
    <ligand>
        <name>S-adenosyl-L-methionine</name>
        <dbReference type="ChEBI" id="CHEBI:59789"/>
    </ligand>
</feature>
<keyword evidence="10" id="KW-1185">Reference proteome</keyword>
<dbReference type="InterPro" id="IPR012327">
    <property type="entry name" value="MeTrfase_D12"/>
</dbReference>
<dbReference type="EMBL" id="CP034752">
    <property type="protein sequence ID" value="QBH97362.1"/>
    <property type="molecule type" value="Genomic_DNA"/>
</dbReference>
<dbReference type="PRINTS" id="PR00505">
    <property type="entry name" value="D12N6MTFRASE"/>
</dbReference>
<reference evidence="9 10" key="1">
    <citation type="submission" date="2019-03" db="EMBL/GenBank/DDBJ databases">
        <title>Pragia sp. nov. isolated from the gut tract of Carduelis flavirostris.</title>
        <authorList>
            <person name="Ge Y."/>
        </authorList>
    </citation>
    <scope>NUCLEOTIDE SEQUENCE [LARGE SCALE GENOMIC DNA]</scope>
    <source>
        <strain evidence="9 10">CF-458</strain>
    </source>
</reference>
<dbReference type="KEGG" id="prag:EKN56_13710"/>
<feature type="binding site" evidence="7">
    <location>
        <position position="52"/>
    </location>
    <ligand>
        <name>S-adenosyl-L-methionine</name>
        <dbReference type="ChEBI" id="CHEBI:59789"/>
    </ligand>
</feature>
<dbReference type="REBASE" id="302657">
    <property type="entry name" value="M.PspCF458ORF13710P"/>
</dbReference>
<dbReference type="PIRSF" id="PIRSF000398">
    <property type="entry name" value="M_m6A_EcoRV"/>
    <property type="match status" value="1"/>
</dbReference>
<evidence type="ECO:0000256" key="7">
    <source>
        <dbReference type="PIRSR" id="PIRSR000398-1"/>
    </source>
</evidence>
<dbReference type="InterPro" id="IPR002052">
    <property type="entry name" value="DNA_methylase_N6_adenine_CS"/>
</dbReference>
<feature type="binding site" evidence="7">
    <location>
        <position position="8"/>
    </location>
    <ligand>
        <name>S-adenosyl-L-methionine</name>
        <dbReference type="ChEBI" id="CHEBI:59789"/>
    </ligand>
</feature>
<protein>
    <recommendedName>
        <fullName evidence="2 8">Site-specific DNA-methyltransferase (adenine-specific)</fullName>
        <ecNumber evidence="2 8">2.1.1.72</ecNumber>
    </recommendedName>
</protein>
<dbReference type="GO" id="GO:0006298">
    <property type="term" value="P:mismatch repair"/>
    <property type="evidence" value="ECO:0007669"/>
    <property type="project" value="TreeGrafter"/>
</dbReference>
<dbReference type="InterPro" id="IPR029063">
    <property type="entry name" value="SAM-dependent_MTases_sf"/>
</dbReference>
<evidence type="ECO:0000313" key="9">
    <source>
        <dbReference type="EMBL" id="QBH97362.1"/>
    </source>
</evidence>
<keyword evidence="3 8" id="KW-0489">Methyltransferase</keyword>
<dbReference type="Pfam" id="PF02086">
    <property type="entry name" value="MethyltransfD12"/>
    <property type="match status" value="1"/>
</dbReference>
<dbReference type="Gene3D" id="3.40.50.150">
    <property type="entry name" value="Vaccinia Virus protein VP39"/>
    <property type="match status" value="1"/>
</dbReference>
<comment type="catalytic activity">
    <reaction evidence="6 8">
        <text>a 2'-deoxyadenosine in DNA + S-adenosyl-L-methionine = an N(6)-methyl-2'-deoxyadenosine in DNA + S-adenosyl-L-homocysteine + H(+)</text>
        <dbReference type="Rhea" id="RHEA:15197"/>
        <dbReference type="Rhea" id="RHEA-COMP:12418"/>
        <dbReference type="Rhea" id="RHEA-COMP:12419"/>
        <dbReference type="ChEBI" id="CHEBI:15378"/>
        <dbReference type="ChEBI" id="CHEBI:57856"/>
        <dbReference type="ChEBI" id="CHEBI:59789"/>
        <dbReference type="ChEBI" id="CHEBI:90615"/>
        <dbReference type="ChEBI" id="CHEBI:90616"/>
        <dbReference type="EC" id="2.1.1.72"/>
    </reaction>
</comment>
<feature type="binding site" evidence="7">
    <location>
        <position position="12"/>
    </location>
    <ligand>
        <name>S-adenosyl-L-methionine</name>
        <dbReference type="ChEBI" id="CHEBI:59789"/>
    </ligand>
</feature>